<dbReference type="InterPro" id="IPR001387">
    <property type="entry name" value="Cro/C1-type_HTH"/>
</dbReference>
<dbReference type="PANTHER" id="PTHR46558">
    <property type="entry name" value="TRACRIPTIONAL REGULATORY PROTEIN-RELATED-RELATED"/>
    <property type="match status" value="1"/>
</dbReference>
<dbReference type="PROSITE" id="PS50943">
    <property type="entry name" value="HTH_CROC1"/>
    <property type="match status" value="1"/>
</dbReference>
<dbReference type="CDD" id="cd00093">
    <property type="entry name" value="HTH_XRE"/>
    <property type="match status" value="1"/>
</dbReference>
<evidence type="ECO:0000259" key="2">
    <source>
        <dbReference type="PROSITE" id="PS50943"/>
    </source>
</evidence>
<dbReference type="Pfam" id="PF01381">
    <property type="entry name" value="HTH_3"/>
    <property type="match status" value="1"/>
</dbReference>
<protein>
    <submittedName>
        <fullName evidence="3">Helix-turn-helix transcriptional regulator</fullName>
    </submittedName>
</protein>
<dbReference type="GO" id="GO:0003677">
    <property type="term" value="F:DNA binding"/>
    <property type="evidence" value="ECO:0007669"/>
    <property type="project" value="UniProtKB-KW"/>
</dbReference>
<evidence type="ECO:0000313" key="3">
    <source>
        <dbReference type="EMBL" id="WHY86114.1"/>
    </source>
</evidence>
<dbReference type="KEGG" id="nnv:QNH39_26660"/>
<accession>A0AA95SB36</accession>
<proteinExistence type="predicted"/>
<dbReference type="EMBL" id="CP126114">
    <property type="protein sequence ID" value="WHY86114.1"/>
    <property type="molecule type" value="Genomic_DNA"/>
</dbReference>
<keyword evidence="1" id="KW-0238">DNA-binding</keyword>
<dbReference type="AlphaFoldDB" id="A0AA95SB36"/>
<dbReference type="InterPro" id="IPR010982">
    <property type="entry name" value="Lambda_DNA-bd_dom_sf"/>
</dbReference>
<dbReference type="SUPFAM" id="SSF47413">
    <property type="entry name" value="lambda repressor-like DNA-binding domains"/>
    <property type="match status" value="1"/>
</dbReference>
<dbReference type="Gene3D" id="1.10.260.40">
    <property type="entry name" value="lambda repressor-like DNA-binding domains"/>
    <property type="match status" value="1"/>
</dbReference>
<reference evidence="3" key="1">
    <citation type="submission" date="2023-05" db="EMBL/GenBank/DDBJ databases">
        <title>Comparative genomics of Bacillaceae isolates and their secondary metabolite potential.</title>
        <authorList>
            <person name="Song L."/>
            <person name="Nielsen L.J."/>
            <person name="Mohite O."/>
            <person name="Xu X."/>
            <person name="Weber T."/>
            <person name="Kovacs A.T."/>
        </authorList>
    </citation>
    <scope>NUCLEOTIDE SEQUENCE</scope>
    <source>
        <strain evidence="3">XLM17</strain>
    </source>
</reference>
<keyword evidence="4" id="KW-1185">Reference proteome</keyword>
<gene>
    <name evidence="3" type="ORF">QNH39_26660</name>
</gene>
<organism evidence="3 4">
    <name type="scientific">Neobacillus novalis</name>
    <dbReference type="NCBI Taxonomy" id="220687"/>
    <lineage>
        <taxon>Bacteria</taxon>
        <taxon>Bacillati</taxon>
        <taxon>Bacillota</taxon>
        <taxon>Bacilli</taxon>
        <taxon>Bacillales</taxon>
        <taxon>Bacillaceae</taxon>
        <taxon>Neobacillus</taxon>
    </lineage>
</organism>
<dbReference type="Proteomes" id="UP001178288">
    <property type="component" value="Chromosome"/>
</dbReference>
<evidence type="ECO:0000256" key="1">
    <source>
        <dbReference type="ARBA" id="ARBA00023125"/>
    </source>
</evidence>
<dbReference type="RefSeq" id="WP_066148055.1">
    <property type="nucleotide sequence ID" value="NZ_CP126114.1"/>
</dbReference>
<sequence>MPDWKAILSYRPRNVLTAVITMSFAVKLRNLRDNQNWLQKTLAKMMNLHRSKISRIETGKVIPDYQTLVKFAEVFKIEKDYLVMELDQQNRKPENKGYLAKESLEDPELVMISQLLEKEPELKKILVELHLMAPKRRAFYADQVISLIKVNERHLDKM</sequence>
<name>A0AA95SB36_9BACI</name>
<evidence type="ECO:0000313" key="4">
    <source>
        <dbReference type="Proteomes" id="UP001178288"/>
    </source>
</evidence>
<dbReference type="SMART" id="SM00530">
    <property type="entry name" value="HTH_XRE"/>
    <property type="match status" value="1"/>
</dbReference>
<feature type="domain" description="HTH cro/C1-type" evidence="2">
    <location>
        <begin position="28"/>
        <end position="82"/>
    </location>
</feature>
<dbReference type="PANTHER" id="PTHR46558:SF4">
    <property type="entry name" value="DNA-BIDING PHAGE PROTEIN"/>
    <property type="match status" value="1"/>
</dbReference>